<dbReference type="EMBL" id="WLYK01000002">
    <property type="protein sequence ID" value="MTD14173.1"/>
    <property type="molecule type" value="Genomic_DNA"/>
</dbReference>
<sequence>MSAAAGMPGSFPPADVDTPRAVVLPQGGAWLRGFVLLAAAGLMAVSWVDTPVTGIAWLQGLAMAGLVIAAAAAPDSIAPLLVLLAAGGLRLFFGSAVLDGQLIWLVVLVPLVHVLAALAAVVPVRAELRAVALLPSAVRYAAAVLLTVVIMLLAIATGIVAYVG</sequence>
<evidence type="ECO:0000313" key="3">
    <source>
        <dbReference type="Proteomes" id="UP000460221"/>
    </source>
</evidence>
<dbReference type="AlphaFoldDB" id="A0A7K1FLR0"/>
<dbReference type="Proteomes" id="UP000460221">
    <property type="component" value="Unassembled WGS sequence"/>
</dbReference>
<keyword evidence="1" id="KW-1133">Transmembrane helix</keyword>
<keyword evidence="1" id="KW-0812">Transmembrane</keyword>
<accession>A0A7K1FLR0</accession>
<organism evidence="2 3">
    <name type="scientific">Nakamurella alba</name>
    <dbReference type="NCBI Taxonomy" id="2665158"/>
    <lineage>
        <taxon>Bacteria</taxon>
        <taxon>Bacillati</taxon>
        <taxon>Actinomycetota</taxon>
        <taxon>Actinomycetes</taxon>
        <taxon>Nakamurellales</taxon>
        <taxon>Nakamurellaceae</taxon>
        <taxon>Nakamurella</taxon>
    </lineage>
</organism>
<dbReference type="RefSeq" id="WP_154768181.1">
    <property type="nucleotide sequence ID" value="NZ_WLYK01000002.1"/>
</dbReference>
<protein>
    <submittedName>
        <fullName evidence="2">Uncharacterized protein</fullName>
    </submittedName>
</protein>
<feature type="transmembrane region" description="Helical" evidence="1">
    <location>
        <begin position="29"/>
        <end position="48"/>
    </location>
</feature>
<keyword evidence="1" id="KW-0472">Membrane</keyword>
<evidence type="ECO:0000313" key="2">
    <source>
        <dbReference type="EMBL" id="MTD14173.1"/>
    </source>
</evidence>
<feature type="transmembrane region" description="Helical" evidence="1">
    <location>
        <begin position="54"/>
        <end position="73"/>
    </location>
</feature>
<feature type="transmembrane region" description="Helical" evidence="1">
    <location>
        <begin position="138"/>
        <end position="163"/>
    </location>
</feature>
<feature type="transmembrane region" description="Helical" evidence="1">
    <location>
        <begin position="104"/>
        <end position="126"/>
    </location>
</feature>
<keyword evidence="3" id="KW-1185">Reference proteome</keyword>
<name>A0A7K1FLR0_9ACTN</name>
<gene>
    <name evidence="2" type="ORF">GIS00_09470</name>
</gene>
<reference evidence="2 3" key="1">
    <citation type="submission" date="2019-11" db="EMBL/GenBank/DDBJ databases">
        <authorList>
            <person name="Jiang L.-Q."/>
        </authorList>
    </citation>
    <scope>NUCLEOTIDE SEQUENCE [LARGE SCALE GENOMIC DNA]</scope>
    <source>
        <strain evidence="2 3">YIM 132087</strain>
    </source>
</reference>
<evidence type="ECO:0000256" key="1">
    <source>
        <dbReference type="SAM" id="Phobius"/>
    </source>
</evidence>
<comment type="caution">
    <text evidence="2">The sequence shown here is derived from an EMBL/GenBank/DDBJ whole genome shotgun (WGS) entry which is preliminary data.</text>
</comment>
<feature type="transmembrane region" description="Helical" evidence="1">
    <location>
        <begin position="80"/>
        <end position="98"/>
    </location>
</feature>
<proteinExistence type="predicted"/>